<comment type="similarity">
    <text evidence="4 9">Belongs to the GMC oxidoreductase family.</text>
</comment>
<keyword evidence="8 9" id="KW-0274">FAD</keyword>
<dbReference type="PIRSF" id="PIRSF000137">
    <property type="entry name" value="Alcohol_oxidase"/>
    <property type="match status" value="1"/>
</dbReference>
<proteinExistence type="inferred from homology"/>
<reference evidence="11" key="1">
    <citation type="journal article" date="2023" name="IMA Fungus">
        <title>Comparative genomic study of the Penicillium genus elucidates a diverse pangenome and 15 lateral gene transfer events.</title>
        <authorList>
            <person name="Petersen C."/>
            <person name="Sorensen T."/>
            <person name="Nielsen M.R."/>
            <person name="Sondergaard T.E."/>
            <person name="Sorensen J.L."/>
            <person name="Fitzpatrick D.A."/>
            <person name="Frisvad J.C."/>
            <person name="Nielsen K.L."/>
        </authorList>
    </citation>
    <scope>NUCLEOTIDE SEQUENCE</scope>
    <source>
        <strain evidence="11">IBT 17514</strain>
    </source>
</reference>
<dbReference type="EMBL" id="JAQJAN010000019">
    <property type="protein sequence ID" value="KAJ5708822.1"/>
    <property type="molecule type" value="Genomic_DNA"/>
</dbReference>
<keyword evidence="12" id="KW-1185">Reference proteome</keyword>
<comment type="cofactor">
    <cofactor evidence="1">
        <name>FAD</name>
        <dbReference type="ChEBI" id="CHEBI:57692"/>
    </cofactor>
</comment>
<evidence type="ECO:0000256" key="3">
    <source>
        <dbReference type="ARBA" id="ARBA00004496"/>
    </source>
</evidence>
<dbReference type="GO" id="GO:0005737">
    <property type="term" value="C:cytoplasm"/>
    <property type="evidence" value="ECO:0007669"/>
    <property type="project" value="UniProtKB-SubCell"/>
</dbReference>
<name>A0AAD6HC83_9EURO</name>
<evidence type="ECO:0000256" key="1">
    <source>
        <dbReference type="ARBA" id="ARBA00001974"/>
    </source>
</evidence>
<evidence type="ECO:0000313" key="11">
    <source>
        <dbReference type="EMBL" id="KAJ5708822.1"/>
    </source>
</evidence>
<gene>
    <name evidence="11" type="ORF">N7493_010156</name>
</gene>
<dbReference type="InterPro" id="IPR036188">
    <property type="entry name" value="FAD/NAD-bd_sf"/>
</dbReference>
<evidence type="ECO:0000259" key="10">
    <source>
        <dbReference type="PROSITE" id="PS00623"/>
    </source>
</evidence>
<dbReference type="PANTHER" id="PTHR11552:SF147">
    <property type="entry name" value="CHOLINE DEHYDROGENASE, MITOCHONDRIAL"/>
    <property type="match status" value="1"/>
</dbReference>
<evidence type="ECO:0000256" key="6">
    <source>
        <dbReference type="ARBA" id="ARBA00022512"/>
    </source>
</evidence>
<evidence type="ECO:0000256" key="2">
    <source>
        <dbReference type="ARBA" id="ARBA00004191"/>
    </source>
</evidence>
<dbReference type="Proteomes" id="UP001215712">
    <property type="component" value="Unassembled WGS sequence"/>
</dbReference>
<dbReference type="PANTHER" id="PTHR11552">
    <property type="entry name" value="GLUCOSE-METHANOL-CHOLINE GMC OXIDOREDUCTASE"/>
    <property type="match status" value="1"/>
</dbReference>
<dbReference type="Gene3D" id="3.50.50.60">
    <property type="entry name" value="FAD/NAD(P)-binding domain"/>
    <property type="match status" value="1"/>
</dbReference>
<dbReference type="InterPro" id="IPR000172">
    <property type="entry name" value="GMC_OxRdtase_N"/>
</dbReference>
<evidence type="ECO:0000256" key="7">
    <source>
        <dbReference type="ARBA" id="ARBA00022630"/>
    </source>
</evidence>
<evidence type="ECO:0000256" key="8">
    <source>
        <dbReference type="ARBA" id="ARBA00022827"/>
    </source>
</evidence>
<comment type="subcellular location">
    <subcellularLocation>
        <location evidence="3">Cytoplasm</location>
    </subcellularLocation>
    <subcellularLocation>
        <location evidence="2">Secreted</location>
        <location evidence="2">Cell wall</location>
    </subcellularLocation>
</comment>
<feature type="domain" description="Glucose-methanol-choline oxidoreductase N-terminal" evidence="10">
    <location>
        <begin position="89"/>
        <end position="112"/>
    </location>
</feature>
<dbReference type="Pfam" id="PF05199">
    <property type="entry name" value="GMC_oxred_C"/>
    <property type="match status" value="1"/>
</dbReference>
<dbReference type="GO" id="GO:0016614">
    <property type="term" value="F:oxidoreductase activity, acting on CH-OH group of donors"/>
    <property type="evidence" value="ECO:0007669"/>
    <property type="project" value="InterPro"/>
</dbReference>
<protein>
    <submittedName>
        <fullName evidence="11">Glucose-methanol-choline oxidoreductase</fullName>
    </submittedName>
</protein>
<dbReference type="InterPro" id="IPR007867">
    <property type="entry name" value="GMC_OxRtase_C"/>
</dbReference>
<dbReference type="Pfam" id="PF00732">
    <property type="entry name" value="GMC_oxred_N"/>
    <property type="match status" value="1"/>
</dbReference>
<sequence length="583" mass="65115">MANMWKDHYDFIVIGGGTAGNVIAGRLAENPNVKILIIEAGAGNPRELPEITTPAHTFQAHGDKHDWCYRTTFVDTQSYRRIETPNTRGKILGGSSSLNCFAWVPGSKKTFDSWADYGGDDWTWENCKEYFTKKNEPEFSRLGRDGPLNISHANLLPETAAFREALIKAWESKGLQLTRDVYSGKMEGLTHCVATTHNGVRSESSVFITNKPNVDVMASTIAKKINFEGNSAVSVTVMNEDGSESAFKAKKEIILSGGVFETPKLLLLSGIGPRTELAHHAIDPVVISEHVGENLMDHPILPHVFRLKDGMGLDNILHQDGPLQDDAKRQYDESKTGPLASGILELIAFCRIDDRLEGYKEYRDAKGMNGGTDPYGPEGQPHFEIDFMPIFAPPFQRDFSVPEEEDWMTVIVNLVRPQSRNGFVRLTSLDPHEQPEINLNYFSNKLDILVLREGVRFIDDVLMTGDGMKDIIHEDYPWPIQRASDKEMDSMILDRAQTGFNPCGTARMSRNVEQGVVDPELRVHGVRNLRVVDASIIPVIPDCRIQNAVYMIGEKGADFIKSSYPSLFGQYKDISHPFPADTM</sequence>
<evidence type="ECO:0000256" key="9">
    <source>
        <dbReference type="RuleBase" id="RU003968"/>
    </source>
</evidence>
<comment type="caution">
    <text evidence="11">The sequence shown here is derived from an EMBL/GenBank/DDBJ whole genome shotgun (WGS) entry which is preliminary data.</text>
</comment>
<evidence type="ECO:0000313" key="12">
    <source>
        <dbReference type="Proteomes" id="UP001215712"/>
    </source>
</evidence>
<dbReference type="SUPFAM" id="SSF54373">
    <property type="entry name" value="FAD-linked reductases, C-terminal domain"/>
    <property type="match status" value="1"/>
</dbReference>
<dbReference type="SUPFAM" id="SSF51905">
    <property type="entry name" value="FAD/NAD(P)-binding domain"/>
    <property type="match status" value="1"/>
</dbReference>
<keyword evidence="6" id="KW-0964">Secreted</keyword>
<dbReference type="PROSITE" id="PS00623">
    <property type="entry name" value="GMC_OXRED_1"/>
    <property type="match status" value="1"/>
</dbReference>
<dbReference type="Gene3D" id="3.30.560.10">
    <property type="entry name" value="Glucose Oxidase, domain 3"/>
    <property type="match status" value="1"/>
</dbReference>
<keyword evidence="6" id="KW-0134">Cell wall</keyword>
<keyword evidence="7 9" id="KW-0285">Flavoprotein</keyword>
<dbReference type="GO" id="GO:0050660">
    <property type="term" value="F:flavin adenine dinucleotide binding"/>
    <property type="evidence" value="ECO:0007669"/>
    <property type="project" value="InterPro"/>
</dbReference>
<dbReference type="InterPro" id="IPR012132">
    <property type="entry name" value="GMC_OxRdtase"/>
</dbReference>
<evidence type="ECO:0000256" key="4">
    <source>
        <dbReference type="ARBA" id="ARBA00010790"/>
    </source>
</evidence>
<organism evidence="11 12">
    <name type="scientific">Penicillium malachiteum</name>
    <dbReference type="NCBI Taxonomy" id="1324776"/>
    <lineage>
        <taxon>Eukaryota</taxon>
        <taxon>Fungi</taxon>
        <taxon>Dikarya</taxon>
        <taxon>Ascomycota</taxon>
        <taxon>Pezizomycotina</taxon>
        <taxon>Eurotiomycetes</taxon>
        <taxon>Eurotiomycetidae</taxon>
        <taxon>Eurotiales</taxon>
        <taxon>Aspergillaceae</taxon>
        <taxon>Penicillium</taxon>
    </lineage>
</organism>
<reference evidence="11" key="2">
    <citation type="submission" date="2023-01" db="EMBL/GenBank/DDBJ databases">
        <authorList>
            <person name="Petersen C."/>
        </authorList>
    </citation>
    <scope>NUCLEOTIDE SEQUENCE</scope>
    <source>
        <strain evidence="11">IBT 17514</strain>
    </source>
</reference>
<keyword evidence="5" id="KW-0963">Cytoplasm</keyword>
<dbReference type="AlphaFoldDB" id="A0AAD6HC83"/>
<accession>A0AAD6HC83</accession>
<evidence type="ECO:0000256" key="5">
    <source>
        <dbReference type="ARBA" id="ARBA00022490"/>
    </source>
</evidence>